<organism evidence="13 14">
    <name type="scientific">Varroa destructor</name>
    <name type="common">Honeybee mite</name>
    <dbReference type="NCBI Taxonomy" id="109461"/>
    <lineage>
        <taxon>Eukaryota</taxon>
        <taxon>Metazoa</taxon>
        <taxon>Ecdysozoa</taxon>
        <taxon>Arthropoda</taxon>
        <taxon>Chelicerata</taxon>
        <taxon>Arachnida</taxon>
        <taxon>Acari</taxon>
        <taxon>Parasitiformes</taxon>
        <taxon>Mesostigmata</taxon>
        <taxon>Gamasina</taxon>
        <taxon>Dermanyssoidea</taxon>
        <taxon>Varroidae</taxon>
        <taxon>Varroa</taxon>
    </lineage>
</organism>
<evidence type="ECO:0000313" key="14">
    <source>
        <dbReference type="Proteomes" id="UP000594260"/>
    </source>
</evidence>
<dbReference type="Gene3D" id="3.90.550.10">
    <property type="entry name" value="Spore Coat Polysaccharide Biosynthesis Protein SpsA, Chain A"/>
    <property type="match status" value="1"/>
</dbReference>
<dbReference type="EnsemblMetazoa" id="XM_022797913">
    <property type="protein sequence ID" value="XP_022653648"/>
    <property type="gene ID" value="LOC111247235"/>
</dbReference>
<comment type="function">
    <text evidence="10">Glycosyltransferase which elongates the O-linked glucose attached to EGF-like repeats in the extracellular domain of Notch proteins by catalyzing the addition of xylose.</text>
</comment>
<dbReference type="Pfam" id="PF01501">
    <property type="entry name" value="Glyco_transf_8"/>
    <property type="match status" value="1"/>
</dbReference>
<evidence type="ECO:0000256" key="3">
    <source>
        <dbReference type="ARBA" id="ARBA00022676"/>
    </source>
</evidence>
<dbReference type="EC" id="2.4.2.42" evidence="11"/>
<dbReference type="OrthoDB" id="10266326at2759"/>
<evidence type="ECO:0000256" key="9">
    <source>
        <dbReference type="ARBA" id="ARBA00023180"/>
    </source>
</evidence>
<dbReference type="PANTHER" id="PTHR46012">
    <property type="entry name" value="IP22168P"/>
    <property type="match status" value="1"/>
</dbReference>
<proteinExistence type="inferred from homology"/>
<evidence type="ECO:0000256" key="8">
    <source>
        <dbReference type="ARBA" id="ARBA00023136"/>
    </source>
</evidence>
<keyword evidence="9" id="KW-0325">Glycoprotein</keyword>
<dbReference type="FunCoup" id="A0A7M7JWI1">
    <property type="interactions" value="690"/>
</dbReference>
<dbReference type="GO" id="GO:0140563">
    <property type="term" value="F:UDP-D-xylose:beta-D-glucoside alpha-1,3-D-xylosyltransferase activity"/>
    <property type="evidence" value="ECO:0007669"/>
    <property type="project" value="UniProtKB-EC"/>
</dbReference>
<evidence type="ECO:0000256" key="5">
    <source>
        <dbReference type="ARBA" id="ARBA00022692"/>
    </source>
</evidence>
<dbReference type="KEGG" id="vde:111247235"/>
<evidence type="ECO:0000256" key="11">
    <source>
        <dbReference type="ARBA" id="ARBA00038854"/>
    </source>
</evidence>
<comment type="subcellular location">
    <subcellularLocation>
        <location evidence="1">Membrane</location>
        <topology evidence="1">Single-pass type II membrane protein</topology>
    </subcellularLocation>
</comment>
<keyword evidence="14" id="KW-1185">Reference proteome</keyword>
<evidence type="ECO:0000313" key="13">
    <source>
        <dbReference type="EnsemblMetazoa" id="XP_022653648"/>
    </source>
</evidence>
<evidence type="ECO:0000256" key="1">
    <source>
        <dbReference type="ARBA" id="ARBA00004606"/>
    </source>
</evidence>
<dbReference type="GeneID" id="111247235"/>
<evidence type="ECO:0000256" key="10">
    <source>
        <dbReference type="ARBA" id="ARBA00037301"/>
    </source>
</evidence>
<evidence type="ECO:0000256" key="2">
    <source>
        <dbReference type="ARBA" id="ARBA00006351"/>
    </source>
</evidence>
<dbReference type="GO" id="GO:0016020">
    <property type="term" value="C:membrane"/>
    <property type="evidence" value="ECO:0007669"/>
    <property type="project" value="UniProtKB-SubCell"/>
</dbReference>
<keyword evidence="3" id="KW-0328">Glycosyltransferase</keyword>
<reference evidence="13" key="1">
    <citation type="submission" date="2021-01" db="UniProtKB">
        <authorList>
            <consortium name="EnsemblMetazoa"/>
        </authorList>
    </citation>
    <scope>IDENTIFICATION</scope>
</reference>
<accession>A0A7M7JWI1</accession>
<evidence type="ECO:0000256" key="4">
    <source>
        <dbReference type="ARBA" id="ARBA00022679"/>
    </source>
</evidence>
<dbReference type="Proteomes" id="UP000594260">
    <property type="component" value="Unplaced"/>
</dbReference>
<dbReference type="PANTHER" id="PTHR46012:SF2">
    <property type="entry name" value="IP22168P"/>
    <property type="match status" value="1"/>
</dbReference>
<dbReference type="InterPro" id="IPR029044">
    <property type="entry name" value="Nucleotide-diphossugar_trans"/>
</dbReference>
<dbReference type="SUPFAM" id="SSF53448">
    <property type="entry name" value="Nucleotide-diphospho-sugar transferases"/>
    <property type="match status" value="1"/>
</dbReference>
<dbReference type="RefSeq" id="XP_022653648.1">
    <property type="nucleotide sequence ID" value="XM_022797913.1"/>
</dbReference>
<name>A0A7M7JWI1_VARDE</name>
<dbReference type="InParanoid" id="A0A7M7JWI1"/>
<comment type="similarity">
    <text evidence="2">Belongs to the glycosyltransferase 8 family.</text>
</comment>
<dbReference type="AlphaFoldDB" id="A0A7M7JWI1"/>
<keyword evidence="7" id="KW-1133">Transmembrane helix</keyword>
<keyword evidence="4" id="KW-0808">Transferase</keyword>
<evidence type="ECO:0000256" key="6">
    <source>
        <dbReference type="ARBA" id="ARBA00022968"/>
    </source>
</evidence>
<dbReference type="InterPro" id="IPR051993">
    <property type="entry name" value="Glycosyltransferase_8"/>
</dbReference>
<evidence type="ECO:0000256" key="12">
    <source>
        <dbReference type="ARBA" id="ARBA00049181"/>
    </source>
</evidence>
<keyword evidence="6" id="KW-0735">Signal-anchor</keyword>
<protein>
    <recommendedName>
        <fullName evidence="11">UDP-D-xylose:beta-D-glucoside alpha-1,3-D-xylosyltransferase</fullName>
        <ecNumber evidence="11">2.4.2.42</ecNumber>
    </recommendedName>
</protein>
<keyword evidence="8" id="KW-0472">Membrane</keyword>
<sequence length="495" mass="56529">MAFLEGVKRLPVSERIGSTGNIISHTPLVALVSCQDRAPLTMVTLKSILMLSRRALRFVIFADRENAKELNTQISRFPRRIRARAEFSILPVEFPASARESKAKDIARRSRISAAQGQAMPDVGSEWQQLFKPCSAQRLFLPDLLKTEDSVLYVDTDTVFLRPVEQLWNIFGRMNESQIAAAAAESEDEKSGWYSRLARHPYVRPRGVNSGVMLLNLTRLRTFGWSQRVASVYEQWRERVVWGDQDIINIVFSNYSEVVYILPCEWNFRPDHCQYSTSCRGANRQGPGLLHGSRAVFTNNKQPAFRAIFKAFQQFTFRKKTTKLKSRQITKSNTPISVVRAHNSIANYRDKRQLSTNIASPADVVRTINGRRDGSDAKNVQHRKTVNSHKVRDYGGKYLKFNKVAIKSTDYDYIAEESFAQNGEKKGRQLNAKEDDFRENQIVIADEDDQLSIKERLINPLTIGIFETVNTRCGRFLKAHTKRITRALHARAADL</sequence>
<keyword evidence="5" id="KW-0812">Transmembrane</keyword>
<dbReference type="GO" id="GO:0016266">
    <property type="term" value="P:protein O-linked glycosylation via N-acetyl-galactosamine"/>
    <property type="evidence" value="ECO:0007669"/>
    <property type="project" value="TreeGrafter"/>
</dbReference>
<comment type="catalytic activity">
    <reaction evidence="12">
        <text>3-O-(beta-D-glucosyl)-L-seryl-[EGF-like domain protein] + UDP-alpha-D-xylose = 3-O-[alpha-D-xylosyl-(1-&gt;3)-beta-D-glucosyl]-L-seryl-[EGF-like domain protein] + UDP + H(+)</text>
        <dbReference type="Rhea" id="RHEA:56064"/>
        <dbReference type="Rhea" id="RHEA-COMP:14610"/>
        <dbReference type="Rhea" id="RHEA-COMP:14611"/>
        <dbReference type="ChEBI" id="CHEBI:15378"/>
        <dbReference type="ChEBI" id="CHEBI:57632"/>
        <dbReference type="ChEBI" id="CHEBI:58223"/>
        <dbReference type="ChEBI" id="CHEBI:140575"/>
        <dbReference type="ChEBI" id="CHEBI:140576"/>
        <dbReference type="EC" id="2.4.2.42"/>
    </reaction>
</comment>
<dbReference type="InterPro" id="IPR002495">
    <property type="entry name" value="Glyco_trans_8"/>
</dbReference>
<evidence type="ECO:0000256" key="7">
    <source>
        <dbReference type="ARBA" id="ARBA00022989"/>
    </source>
</evidence>